<evidence type="ECO:0000313" key="3">
    <source>
        <dbReference type="Proteomes" id="UP000503349"/>
    </source>
</evidence>
<evidence type="ECO:0000256" key="1">
    <source>
        <dbReference type="SAM" id="Phobius"/>
    </source>
</evidence>
<reference evidence="2 3" key="1">
    <citation type="submission" date="2019-02" db="EMBL/GenBank/DDBJ databases">
        <title>Opniocepnalus argus genome.</title>
        <authorList>
            <person name="Zhou C."/>
            <person name="Xiao S."/>
        </authorList>
    </citation>
    <scope>NUCLEOTIDE SEQUENCE [LARGE SCALE GENOMIC DNA]</scope>
    <source>
        <strain evidence="2">OARG1902GOOAL</strain>
        <tissue evidence="2">Muscle</tissue>
    </source>
</reference>
<feature type="transmembrane region" description="Helical" evidence="1">
    <location>
        <begin position="12"/>
        <end position="34"/>
    </location>
</feature>
<sequence length="153" mass="17515">MAAAAALSRSRGVAGVSTTKGLFVVFTLLCLFCLSSSRIYKKELHQLVETYHRAQQNVDRVKENHMLRMGAISDKIKNNMDSLASMKKHLSDSPRDFPPFEKYIGSIQDYMQETKDYMDGESEALFAEIKHHEEELLKIKKLIQALQEYEAEL</sequence>
<name>A0A6G1Q5J1_CHAAH</name>
<keyword evidence="3" id="KW-1185">Reference proteome</keyword>
<gene>
    <name evidence="2" type="ORF">EXN66_Car013303</name>
</gene>
<keyword evidence="1" id="KW-0472">Membrane</keyword>
<dbReference type="EMBL" id="CM015724">
    <property type="protein sequence ID" value="KAF3697623.1"/>
    <property type="molecule type" value="Genomic_DNA"/>
</dbReference>
<proteinExistence type="predicted"/>
<dbReference type="Proteomes" id="UP000503349">
    <property type="component" value="Chromosome 13"/>
</dbReference>
<reference evidence="3" key="2">
    <citation type="submission" date="2019-02" db="EMBL/GenBank/DDBJ databases">
        <title>Opniocepnalus argus Var Kimnra genome.</title>
        <authorList>
            <person name="Zhou C."/>
            <person name="Xiao S."/>
        </authorList>
    </citation>
    <scope>NUCLEOTIDE SEQUENCE [LARGE SCALE GENOMIC DNA]</scope>
</reference>
<protein>
    <submittedName>
        <fullName evidence="2">Uncharacterized protein</fullName>
    </submittedName>
</protein>
<keyword evidence="1" id="KW-1133">Transmembrane helix</keyword>
<dbReference type="AlphaFoldDB" id="A0A6G1Q5J1"/>
<organism evidence="2 3">
    <name type="scientific">Channa argus</name>
    <name type="common">Northern snakehead</name>
    <name type="synonym">Ophicephalus argus</name>
    <dbReference type="NCBI Taxonomy" id="215402"/>
    <lineage>
        <taxon>Eukaryota</taxon>
        <taxon>Metazoa</taxon>
        <taxon>Chordata</taxon>
        <taxon>Craniata</taxon>
        <taxon>Vertebrata</taxon>
        <taxon>Euteleostomi</taxon>
        <taxon>Actinopterygii</taxon>
        <taxon>Neopterygii</taxon>
        <taxon>Teleostei</taxon>
        <taxon>Neoteleostei</taxon>
        <taxon>Acanthomorphata</taxon>
        <taxon>Anabantaria</taxon>
        <taxon>Anabantiformes</taxon>
        <taxon>Channoidei</taxon>
        <taxon>Channidae</taxon>
        <taxon>Channa</taxon>
    </lineage>
</organism>
<keyword evidence="1" id="KW-0812">Transmembrane</keyword>
<accession>A0A6G1Q5J1</accession>
<evidence type="ECO:0000313" key="2">
    <source>
        <dbReference type="EMBL" id="KAF3697623.1"/>
    </source>
</evidence>